<feature type="region of interest" description="Disordered" evidence="1">
    <location>
        <begin position="297"/>
        <end position="316"/>
    </location>
</feature>
<feature type="region of interest" description="Disordered" evidence="1">
    <location>
        <begin position="61"/>
        <end position="86"/>
    </location>
</feature>
<accession>A0ABN3HEG5</accession>
<proteinExistence type="predicted"/>
<organism evidence="2 3">
    <name type="scientific">Gordonia cholesterolivorans</name>
    <dbReference type="NCBI Taxonomy" id="559625"/>
    <lineage>
        <taxon>Bacteria</taxon>
        <taxon>Bacillati</taxon>
        <taxon>Actinomycetota</taxon>
        <taxon>Actinomycetes</taxon>
        <taxon>Mycobacteriales</taxon>
        <taxon>Gordoniaceae</taxon>
        <taxon>Gordonia</taxon>
    </lineage>
</organism>
<evidence type="ECO:0000256" key="1">
    <source>
        <dbReference type="SAM" id="MobiDB-lite"/>
    </source>
</evidence>
<feature type="compositionally biased region" description="Polar residues" evidence="1">
    <location>
        <begin position="589"/>
        <end position="598"/>
    </location>
</feature>
<protein>
    <submittedName>
        <fullName evidence="2">Uncharacterized protein</fullName>
    </submittedName>
</protein>
<feature type="compositionally biased region" description="Basic and acidic residues" evidence="1">
    <location>
        <begin position="463"/>
        <end position="493"/>
    </location>
</feature>
<keyword evidence="3" id="KW-1185">Reference proteome</keyword>
<comment type="caution">
    <text evidence="2">The sequence shown here is derived from an EMBL/GenBank/DDBJ whole genome shotgun (WGS) entry which is preliminary data.</text>
</comment>
<evidence type="ECO:0000313" key="2">
    <source>
        <dbReference type="EMBL" id="GAA2375951.1"/>
    </source>
</evidence>
<feature type="compositionally biased region" description="Basic and acidic residues" evidence="1">
    <location>
        <begin position="569"/>
        <end position="588"/>
    </location>
</feature>
<gene>
    <name evidence="2" type="ORF">GCM10009855_14070</name>
</gene>
<dbReference type="EMBL" id="BAAARB010000005">
    <property type="protein sequence ID" value="GAA2375951.1"/>
    <property type="molecule type" value="Genomic_DNA"/>
</dbReference>
<evidence type="ECO:0000313" key="3">
    <source>
        <dbReference type="Proteomes" id="UP001501170"/>
    </source>
</evidence>
<feature type="region of interest" description="Disordered" evidence="1">
    <location>
        <begin position="445"/>
        <end position="495"/>
    </location>
</feature>
<sequence>MGMIGGDGAPTIMAIRPAGFRADGAGGGERSERGAPPVTAAMHADELARRWAAMAPEATSATQRSAASMNYREQCSVSPEADRRSRAGITREAQRAVAGPAVVNWYASQNPAINVDKTHMNIDRVNDGHGGFRPTRSIGEVVAYGDERVQRVKPGLKDGNRFAVTTVGQLPWAYCEPDGTSYHVVDKQGQKKYWPGGEPVMQPRYRVKKGMEAEVERYWTEWLRYQAELLPDGQRGMHGYSINLDETRPHIQLLSDPFEPAPSKKDPAAMKNGFSRAFGSHPKDDLVPMLTEAGEPVVDSEGKPRLVREGPSRKMERYQRQLRERMVERGFEVDLERDEARHNRHLQLPDYKELAHEKTAVQAQAADLGAALAGIEGQQALVQDLAATAQGEVAAADQEAAMIVAKAEETHARAAEEGYRSGQHRVDEAVAEVTKERDTAAAARAEAERHRNTAAADRGAATRLREEAEAEAERLREEAEADRDAAAADREQAAEALQGVVETHARIEELKKRYETTITEFMDRDVNAQSSYLILAMRQDKTTFGEQSALEHYKAEGNAMINRQRGLGRKVDARETEGQRRERSERTQAKVQAKTQEVNQKHKTSDTDQGCEQE</sequence>
<feature type="compositionally biased region" description="Basic and acidic residues" evidence="1">
    <location>
        <begin position="300"/>
        <end position="316"/>
    </location>
</feature>
<dbReference type="Proteomes" id="UP001501170">
    <property type="component" value="Unassembled WGS sequence"/>
</dbReference>
<reference evidence="2 3" key="1">
    <citation type="journal article" date="2019" name="Int. J. Syst. Evol. Microbiol.">
        <title>The Global Catalogue of Microorganisms (GCM) 10K type strain sequencing project: providing services to taxonomists for standard genome sequencing and annotation.</title>
        <authorList>
            <consortium name="The Broad Institute Genomics Platform"/>
            <consortium name="The Broad Institute Genome Sequencing Center for Infectious Disease"/>
            <person name="Wu L."/>
            <person name="Ma J."/>
        </authorList>
    </citation>
    <scope>NUCLEOTIDE SEQUENCE [LARGE SCALE GENOMIC DNA]</scope>
    <source>
        <strain evidence="2 3">JCM 16227</strain>
    </source>
</reference>
<feature type="region of interest" description="Disordered" evidence="1">
    <location>
        <begin position="561"/>
        <end position="614"/>
    </location>
</feature>
<name>A0ABN3HEG5_9ACTN</name>
<feature type="compositionally biased region" description="Polar residues" evidence="1">
    <location>
        <begin position="61"/>
        <end position="77"/>
    </location>
</feature>